<keyword evidence="1" id="KW-0472">Membrane</keyword>
<keyword evidence="1" id="KW-1133">Transmembrane helix</keyword>
<feature type="transmembrane region" description="Helical" evidence="1">
    <location>
        <begin position="7"/>
        <end position="29"/>
    </location>
</feature>
<feature type="transmembrane region" description="Helical" evidence="1">
    <location>
        <begin position="74"/>
        <end position="93"/>
    </location>
</feature>
<dbReference type="Proteomes" id="UP000317909">
    <property type="component" value="Chromosome"/>
</dbReference>
<dbReference type="EMBL" id="CP036339">
    <property type="protein sequence ID" value="QDT75689.1"/>
    <property type="molecule type" value="Genomic_DNA"/>
</dbReference>
<evidence type="ECO:0000313" key="2">
    <source>
        <dbReference type="EMBL" id="QDT75689.1"/>
    </source>
</evidence>
<dbReference type="RefSeq" id="WP_145435470.1">
    <property type="nucleotide sequence ID" value="NZ_CP036339.1"/>
</dbReference>
<organism evidence="2 3">
    <name type="scientific">Lacipirellula limnantheis</name>
    <dbReference type="NCBI Taxonomy" id="2528024"/>
    <lineage>
        <taxon>Bacteria</taxon>
        <taxon>Pseudomonadati</taxon>
        <taxon>Planctomycetota</taxon>
        <taxon>Planctomycetia</taxon>
        <taxon>Pirellulales</taxon>
        <taxon>Lacipirellulaceae</taxon>
        <taxon>Lacipirellula</taxon>
    </lineage>
</organism>
<dbReference type="InterPro" id="IPR021315">
    <property type="entry name" value="Gap/Sap"/>
</dbReference>
<accession>A0A517U4Y8</accession>
<evidence type="ECO:0000256" key="1">
    <source>
        <dbReference type="SAM" id="Phobius"/>
    </source>
</evidence>
<gene>
    <name evidence="2" type="ORF">I41_49310</name>
</gene>
<feature type="transmembrane region" description="Helical" evidence="1">
    <location>
        <begin position="108"/>
        <end position="127"/>
    </location>
</feature>
<dbReference type="OrthoDB" id="160381at2"/>
<name>A0A517U4Y8_9BACT</name>
<keyword evidence="1" id="KW-0812">Transmembrane</keyword>
<reference evidence="2 3" key="1">
    <citation type="submission" date="2019-02" db="EMBL/GenBank/DDBJ databases">
        <title>Deep-cultivation of Planctomycetes and their phenomic and genomic characterization uncovers novel biology.</title>
        <authorList>
            <person name="Wiegand S."/>
            <person name="Jogler M."/>
            <person name="Boedeker C."/>
            <person name="Pinto D."/>
            <person name="Vollmers J."/>
            <person name="Rivas-Marin E."/>
            <person name="Kohn T."/>
            <person name="Peeters S.H."/>
            <person name="Heuer A."/>
            <person name="Rast P."/>
            <person name="Oberbeckmann S."/>
            <person name="Bunk B."/>
            <person name="Jeske O."/>
            <person name="Meyerdierks A."/>
            <person name="Storesund J.E."/>
            <person name="Kallscheuer N."/>
            <person name="Luecker S."/>
            <person name="Lage O.M."/>
            <person name="Pohl T."/>
            <person name="Merkel B.J."/>
            <person name="Hornburger P."/>
            <person name="Mueller R.-W."/>
            <person name="Bruemmer F."/>
            <person name="Labrenz M."/>
            <person name="Spormann A.M."/>
            <person name="Op den Camp H."/>
            <person name="Overmann J."/>
            <person name="Amann R."/>
            <person name="Jetten M.S.M."/>
            <person name="Mascher T."/>
            <person name="Medema M.H."/>
            <person name="Devos D.P."/>
            <person name="Kaster A.-K."/>
            <person name="Ovreas L."/>
            <person name="Rohde M."/>
            <person name="Galperin M.Y."/>
            <person name="Jogler C."/>
        </authorList>
    </citation>
    <scope>NUCLEOTIDE SEQUENCE [LARGE SCALE GENOMIC DNA]</scope>
    <source>
        <strain evidence="2 3">I41</strain>
    </source>
</reference>
<proteinExistence type="predicted"/>
<keyword evidence="3" id="KW-1185">Reference proteome</keyword>
<evidence type="ECO:0000313" key="3">
    <source>
        <dbReference type="Proteomes" id="UP000317909"/>
    </source>
</evidence>
<sequence>MRDVIVELLPLIVGAAVVPLYSIAVLFLLQSKGGLLNAIAFVAGGVTVRLLQGILFGLVFGVACQASSEADPKIIVSTLLLITGILLLVTAFMQRQEPDDPDAPPPQWISTIVGLSALKAVGAGVACSPKADPCVMRVPSALAGKETLDERQEAQSGADRQEAA</sequence>
<dbReference type="AlphaFoldDB" id="A0A517U4Y8"/>
<protein>
    <submittedName>
        <fullName evidence="2">Uncharacterized protein</fullName>
    </submittedName>
</protein>
<dbReference type="Pfam" id="PF11139">
    <property type="entry name" value="SfLAP"/>
    <property type="match status" value="1"/>
</dbReference>
<dbReference type="KEGG" id="llh:I41_49310"/>
<feature type="transmembrane region" description="Helical" evidence="1">
    <location>
        <begin position="35"/>
        <end position="62"/>
    </location>
</feature>